<evidence type="ECO:0000313" key="3">
    <source>
        <dbReference type="EMBL" id="OUD14260.1"/>
    </source>
</evidence>
<reference evidence="3 4" key="1">
    <citation type="submission" date="2016-12" db="EMBL/GenBank/DDBJ databases">
        <title>Thioflexothrix psekupsii D3 genome sequencing and assembly.</title>
        <authorList>
            <person name="Fomenkov A."/>
            <person name="Vincze T."/>
            <person name="Grabovich M."/>
            <person name="Anton B.P."/>
            <person name="Dubinina G."/>
            <person name="Orlova M."/>
            <person name="Belousova E."/>
            <person name="Roberts R.J."/>
        </authorList>
    </citation>
    <scope>NUCLEOTIDE SEQUENCE [LARGE SCALE GENOMIC DNA]</scope>
    <source>
        <strain evidence="3">D3</strain>
    </source>
</reference>
<feature type="signal peptide" evidence="1">
    <location>
        <begin position="1"/>
        <end position="18"/>
    </location>
</feature>
<proteinExistence type="predicted"/>
<dbReference type="PANTHER" id="PTHR39176:SF1">
    <property type="entry name" value="PERIPLASMIC PROTEIN"/>
    <property type="match status" value="1"/>
</dbReference>
<dbReference type="PANTHER" id="PTHR39176">
    <property type="entry name" value="PERIPLASMIC PROTEIN-RELATED"/>
    <property type="match status" value="1"/>
</dbReference>
<dbReference type="AlphaFoldDB" id="A0A251X8J8"/>
<feature type="chain" id="PRO_5013281736" description="Lysozyme inhibitor LprI-like N-terminal domain-containing protein" evidence="1">
    <location>
        <begin position="19"/>
        <end position="244"/>
    </location>
</feature>
<evidence type="ECO:0000256" key="1">
    <source>
        <dbReference type="SAM" id="SignalP"/>
    </source>
</evidence>
<dbReference type="InterPro" id="IPR009739">
    <property type="entry name" value="LprI-like_N"/>
</dbReference>
<keyword evidence="1" id="KW-0732">Signal</keyword>
<dbReference type="Proteomes" id="UP000194798">
    <property type="component" value="Unassembled WGS sequence"/>
</dbReference>
<dbReference type="OrthoDB" id="7340239at2"/>
<organism evidence="3 4">
    <name type="scientific">Thioflexithrix psekupsensis</name>
    <dbReference type="NCBI Taxonomy" id="1570016"/>
    <lineage>
        <taxon>Bacteria</taxon>
        <taxon>Pseudomonadati</taxon>
        <taxon>Pseudomonadota</taxon>
        <taxon>Gammaproteobacteria</taxon>
        <taxon>Thiotrichales</taxon>
        <taxon>Thioflexithrix</taxon>
    </lineage>
</organism>
<dbReference type="RefSeq" id="WP_086488041.1">
    <property type="nucleotide sequence ID" value="NZ_MSLT01000012.1"/>
</dbReference>
<sequence length="244" mass="27804">MLRYWLLLLCFLPVAAGAEDNREALCRDAITQAEITECSLANYKVADKALNDAYKIIRPTLTKIQRDSLRGVQLAWIKFRDSHCDHYALDAKGGSIYDAIRNDCLTEITWQRTETLKRQYATLFTGNATPEMAFPPADYNTPFLQPAQPAELVNAEDLIGKWKNLTEGYQLQLNFSRNNGQTQFSSWLNDAPFEAGIWQLQDEQLLITTSTGEVLHLYTTISLQNDLLILYEADGTSERYQRIP</sequence>
<evidence type="ECO:0000313" key="4">
    <source>
        <dbReference type="Proteomes" id="UP000194798"/>
    </source>
</evidence>
<protein>
    <recommendedName>
        <fullName evidence="2">Lysozyme inhibitor LprI-like N-terminal domain-containing protein</fullName>
    </recommendedName>
</protein>
<keyword evidence="4" id="KW-1185">Reference proteome</keyword>
<name>A0A251X8J8_9GAMM</name>
<dbReference type="Pfam" id="PF07007">
    <property type="entry name" value="LprI"/>
    <property type="match status" value="1"/>
</dbReference>
<comment type="caution">
    <text evidence="3">The sequence shown here is derived from an EMBL/GenBank/DDBJ whole genome shotgun (WGS) entry which is preliminary data.</text>
</comment>
<dbReference type="EMBL" id="MSLT01000012">
    <property type="protein sequence ID" value="OUD14260.1"/>
    <property type="molecule type" value="Genomic_DNA"/>
</dbReference>
<accession>A0A251X8J8</accession>
<gene>
    <name evidence="3" type="ORF">TPSD3_08005</name>
</gene>
<feature type="domain" description="Lysozyme inhibitor LprI-like N-terminal" evidence="2">
    <location>
        <begin position="27"/>
        <end position="116"/>
    </location>
</feature>
<dbReference type="Gene3D" id="1.20.1270.180">
    <property type="match status" value="1"/>
</dbReference>
<evidence type="ECO:0000259" key="2">
    <source>
        <dbReference type="Pfam" id="PF07007"/>
    </source>
</evidence>